<sequence>MFCQGGRLDCKVLWETLDTTSSSPSKVEIFKGSGVMVDKLAWAYAVNANSCTTFVRQLLTAVFPPEVLLVSNLRGTNKGKGEACLPLEKTKVDAIYNATLERWPGTLLSLIGSSINGKITEMRNKVKQ</sequence>
<feature type="non-terminal residue" evidence="2">
    <location>
        <position position="128"/>
    </location>
</feature>
<proteinExistence type="predicted"/>
<evidence type="ECO:0000313" key="2">
    <source>
        <dbReference type="EMBL" id="KAG5284226.1"/>
    </source>
</evidence>
<dbReference type="Proteomes" id="UP000823561">
    <property type="component" value="Chromosome 2"/>
</dbReference>
<gene>
    <name evidence="2" type="ORF">AALO_G00024330</name>
</gene>
<dbReference type="SMART" id="SM01025">
    <property type="entry name" value="BEN"/>
    <property type="match status" value="1"/>
</dbReference>
<dbReference type="PROSITE" id="PS51457">
    <property type="entry name" value="BEN"/>
    <property type="match status" value="1"/>
</dbReference>
<dbReference type="EMBL" id="JADWDJ010000002">
    <property type="protein sequence ID" value="KAG5284226.1"/>
    <property type="molecule type" value="Genomic_DNA"/>
</dbReference>
<evidence type="ECO:0000313" key="3">
    <source>
        <dbReference type="Proteomes" id="UP000823561"/>
    </source>
</evidence>
<keyword evidence="3" id="KW-1185">Reference proteome</keyword>
<protein>
    <recommendedName>
        <fullName evidence="1">BEN domain-containing protein</fullName>
    </recommendedName>
</protein>
<dbReference type="Gene3D" id="1.10.10.2590">
    <property type="entry name" value="BEN domain"/>
    <property type="match status" value="1"/>
</dbReference>
<reference evidence="2" key="1">
    <citation type="submission" date="2020-10" db="EMBL/GenBank/DDBJ databases">
        <title>Chromosome-scale genome assembly of the Allis shad, Alosa alosa.</title>
        <authorList>
            <person name="Margot Z."/>
            <person name="Christophe K."/>
            <person name="Cabau C."/>
            <person name="Louis A."/>
            <person name="Berthelot C."/>
            <person name="Parey E."/>
            <person name="Roest Crollius H."/>
            <person name="Montfort J."/>
            <person name="Robinson-Rechavi M."/>
            <person name="Bucao C."/>
            <person name="Bouchez O."/>
            <person name="Gislard M."/>
            <person name="Lluch J."/>
            <person name="Milhes M."/>
            <person name="Lampietro C."/>
            <person name="Lopez Roques C."/>
            <person name="Donnadieu C."/>
            <person name="Braasch I."/>
            <person name="Desvignes T."/>
            <person name="Postlethwait J."/>
            <person name="Bobe J."/>
            <person name="Guiguen Y."/>
        </authorList>
    </citation>
    <scope>NUCLEOTIDE SEQUENCE</scope>
    <source>
        <strain evidence="2">M-15738</strain>
        <tissue evidence="2">Blood</tissue>
    </source>
</reference>
<accession>A0AAV6HEC5</accession>
<feature type="domain" description="BEN" evidence="1">
    <location>
        <begin position="32"/>
        <end position="126"/>
    </location>
</feature>
<evidence type="ECO:0000259" key="1">
    <source>
        <dbReference type="PROSITE" id="PS51457"/>
    </source>
</evidence>
<organism evidence="2 3">
    <name type="scientific">Alosa alosa</name>
    <name type="common">allis shad</name>
    <dbReference type="NCBI Taxonomy" id="278164"/>
    <lineage>
        <taxon>Eukaryota</taxon>
        <taxon>Metazoa</taxon>
        <taxon>Chordata</taxon>
        <taxon>Craniata</taxon>
        <taxon>Vertebrata</taxon>
        <taxon>Euteleostomi</taxon>
        <taxon>Actinopterygii</taxon>
        <taxon>Neopterygii</taxon>
        <taxon>Teleostei</taxon>
        <taxon>Clupei</taxon>
        <taxon>Clupeiformes</taxon>
        <taxon>Clupeoidei</taxon>
        <taxon>Clupeidae</taxon>
        <taxon>Alosa</taxon>
    </lineage>
</organism>
<dbReference type="AlphaFoldDB" id="A0AAV6HEC5"/>
<name>A0AAV6HEC5_9TELE</name>
<dbReference type="InterPro" id="IPR018379">
    <property type="entry name" value="BEN_domain"/>
</dbReference>
<comment type="caution">
    <text evidence="2">The sequence shown here is derived from an EMBL/GenBank/DDBJ whole genome shotgun (WGS) entry which is preliminary data.</text>
</comment>
<dbReference type="GO" id="GO:0003677">
    <property type="term" value="F:DNA binding"/>
    <property type="evidence" value="ECO:0007669"/>
    <property type="project" value="InterPro"/>
</dbReference>